<sequence length="348" mass="39574">MPKAKPPRYKAHARRVSPFAALTRRIAFGPNVQPPSNFWYPVQGSNVPLQLGAVGSVPQAGPAIIQSVSFLRLPREVRLMIYEHCDSQLIPSYQWLHARLSPSTKPGEKKWWTCDICGKEGRVCYCLRPALYTIHPALLDEVHDFVLRKNAFHLEPSAWFDLAKLHDPDRRRSMRVPAELQALWAQFMAGLRRVGVTIQWDSAYLAAVYKALSQSAHQVKELTLFAPIPHRKNADWAAYTHFLSRLSGIRSLDTVRIVSRNYEGIELTKAARRVGCFVKRVCYICGEEMPLVCGSCPDHRPQRLPEAPSSYVEDLSLDDGNIAWRGELAMLGCYVKKYKGYDLREYIP</sequence>
<reference evidence="2" key="1">
    <citation type="journal article" date="2014" name="Genome Announc.">
        <title>Draft genome sequence of Colletotrichum sublineola, a destructive pathogen of cultivated sorghum.</title>
        <authorList>
            <person name="Baroncelli R."/>
            <person name="Sanz-Martin J.M."/>
            <person name="Rech G.E."/>
            <person name="Sukno S.A."/>
            <person name="Thon M.R."/>
        </authorList>
    </citation>
    <scope>NUCLEOTIDE SEQUENCE [LARGE SCALE GENOMIC DNA]</scope>
    <source>
        <strain evidence="2">TX430BB</strain>
    </source>
</reference>
<dbReference type="Proteomes" id="UP000027238">
    <property type="component" value="Unassembled WGS sequence"/>
</dbReference>
<evidence type="ECO:0000313" key="1">
    <source>
        <dbReference type="EMBL" id="KDN60287.1"/>
    </source>
</evidence>
<dbReference type="eggNOG" id="ENOG502T4R5">
    <property type="taxonomic scope" value="Eukaryota"/>
</dbReference>
<name>A0A066WUG0_COLSU</name>
<dbReference type="HOGENOM" id="CLU_796966_0_0_1"/>
<comment type="caution">
    <text evidence="1">The sequence shown here is derived from an EMBL/GenBank/DDBJ whole genome shotgun (WGS) entry which is preliminary data.</text>
</comment>
<organism evidence="1 2">
    <name type="scientific">Colletotrichum sublineola</name>
    <name type="common">Sorghum anthracnose fungus</name>
    <dbReference type="NCBI Taxonomy" id="1173701"/>
    <lineage>
        <taxon>Eukaryota</taxon>
        <taxon>Fungi</taxon>
        <taxon>Dikarya</taxon>
        <taxon>Ascomycota</taxon>
        <taxon>Pezizomycotina</taxon>
        <taxon>Sordariomycetes</taxon>
        <taxon>Hypocreomycetidae</taxon>
        <taxon>Glomerellales</taxon>
        <taxon>Glomerellaceae</taxon>
        <taxon>Colletotrichum</taxon>
        <taxon>Colletotrichum graminicola species complex</taxon>
    </lineage>
</organism>
<keyword evidence="2" id="KW-1185">Reference proteome</keyword>
<evidence type="ECO:0000313" key="2">
    <source>
        <dbReference type="Proteomes" id="UP000027238"/>
    </source>
</evidence>
<accession>A0A066WUG0</accession>
<dbReference type="OrthoDB" id="4790878at2759"/>
<protein>
    <submittedName>
        <fullName evidence="1">Uncharacterized protein</fullName>
    </submittedName>
</protein>
<dbReference type="OMA" id="EESAWFR"/>
<dbReference type="AlphaFoldDB" id="A0A066WUG0"/>
<dbReference type="EMBL" id="JMSE01001532">
    <property type="protein sequence ID" value="KDN60287.1"/>
    <property type="molecule type" value="Genomic_DNA"/>
</dbReference>
<proteinExistence type="predicted"/>
<gene>
    <name evidence="1" type="ORF">CSUB01_09772</name>
</gene>